<dbReference type="PANTHER" id="PTHR23069">
    <property type="entry name" value="AAA DOMAIN-CONTAINING"/>
    <property type="match status" value="1"/>
</dbReference>
<dbReference type="Pfam" id="PF00004">
    <property type="entry name" value="AAA"/>
    <property type="match status" value="2"/>
</dbReference>
<feature type="compositionally biased region" description="Acidic residues" evidence="10">
    <location>
        <begin position="83"/>
        <end position="101"/>
    </location>
</feature>
<dbReference type="SMART" id="SM00382">
    <property type="entry name" value="AAA"/>
    <property type="match status" value="1"/>
</dbReference>
<feature type="compositionally biased region" description="Polar residues" evidence="10">
    <location>
        <begin position="1368"/>
        <end position="1383"/>
    </location>
</feature>
<evidence type="ECO:0000256" key="7">
    <source>
        <dbReference type="ARBA" id="ARBA00022840"/>
    </source>
</evidence>
<feature type="compositionally biased region" description="Low complexity" evidence="10">
    <location>
        <begin position="1294"/>
        <end position="1309"/>
    </location>
</feature>
<keyword evidence="8" id="KW-0103">Bromodomain</keyword>
<comment type="caution">
    <text evidence="12">The sequence shown here is derived from an EMBL/GenBank/DDBJ whole genome shotgun (WGS) entry which is preliminary data.</text>
</comment>
<dbReference type="SUPFAM" id="SSF47370">
    <property type="entry name" value="Bromodomain"/>
    <property type="match status" value="1"/>
</dbReference>
<evidence type="ECO:0000259" key="11">
    <source>
        <dbReference type="SMART" id="SM00382"/>
    </source>
</evidence>
<evidence type="ECO:0000256" key="1">
    <source>
        <dbReference type="ARBA" id="ARBA00004123"/>
    </source>
</evidence>
<keyword evidence="13" id="KW-1185">Reference proteome</keyword>
<dbReference type="SUPFAM" id="SSF52540">
    <property type="entry name" value="P-loop containing nucleoside triphosphate hydrolases"/>
    <property type="match status" value="2"/>
</dbReference>
<dbReference type="GO" id="GO:0005634">
    <property type="term" value="C:nucleus"/>
    <property type="evidence" value="ECO:0007669"/>
    <property type="project" value="UniProtKB-SubCell"/>
</dbReference>
<dbReference type="GO" id="GO:0042393">
    <property type="term" value="F:histone binding"/>
    <property type="evidence" value="ECO:0007669"/>
    <property type="project" value="UniProtKB-ARBA"/>
</dbReference>
<feature type="compositionally biased region" description="Basic and acidic residues" evidence="10">
    <location>
        <begin position="1061"/>
        <end position="1073"/>
    </location>
</feature>
<dbReference type="FunFam" id="3.40.50.300:FF:001218">
    <property type="entry name" value="AAA family ATPase, putative"/>
    <property type="match status" value="1"/>
</dbReference>
<dbReference type="GO" id="GO:0016887">
    <property type="term" value="F:ATP hydrolysis activity"/>
    <property type="evidence" value="ECO:0007669"/>
    <property type="project" value="InterPro"/>
</dbReference>
<feature type="region of interest" description="Disordered" evidence="10">
    <location>
        <begin position="281"/>
        <end position="335"/>
    </location>
</feature>
<dbReference type="GO" id="GO:0006334">
    <property type="term" value="P:nucleosome assembly"/>
    <property type="evidence" value="ECO:0007669"/>
    <property type="project" value="TreeGrafter"/>
</dbReference>
<evidence type="ECO:0000256" key="3">
    <source>
        <dbReference type="ARBA" id="ARBA00006914"/>
    </source>
</evidence>
<dbReference type="PANTHER" id="PTHR23069:SF0">
    <property type="entry name" value="TAT-BINDING HOMOLOG 7"/>
    <property type="match status" value="1"/>
</dbReference>
<feature type="compositionally biased region" description="Acidic residues" evidence="10">
    <location>
        <begin position="1400"/>
        <end position="1410"/>
    </location>
</feature>
<dbReference type="Gene3D" id="1.10.8.60">
    <property type="match status" value="1"/>
</dbReference>
<dbReference type="InterPro" id="IPR045199">
    <property type="entry name" value="ATAD2-like"/>
</dbReference>
<dbReference type="Proteomes" id="UP000310189">
    <property type="component" value="Unassembled WGS sequence"/>
</dbReference>
<keyword evidence="6" id="KW-0378">Hydrolase</keyword>
<evidence type="ECO:0000313" key="13">
    <source>
        <dbReference type="Proteomes" id="UP000310189"/>
    </source>
</evidence>
<dbReference type="PROSITE" id="PS00674">
    <property type="entry name" value="AAA"/>
    <property type="match status" value="1"/>
</dbReference>
<feature type="compositionally biased region" description="Basic and acidic residues" evidence="10">
    <location>
        <begin position="1353"/>
        <end position="1362"/>
    </location>
</feature>
<feature type="compositionally biased region" description="Acidic residues" evidence="10">
    <location>
        <begin position="163"/>
        <end position="172"/>
    </location>
</feature>
<feature type="region of interest" description="Disordered" evidence="10">
    <location>
        <begin position="972"/>
        <end position="1140"/>
    </location>
</feature>
<feature type="compositionally biased region" description="Polar residues" evidence="10">
    <location>
        <begin position="1316"/>
        <end position="1328"/>
    </location>
</feature>
<dbReference type="GO" id="GO:0000785">
    <property type="term" value="C:chromatin"/>
    <property type="evidence" value="ECO:0007669"/>
    <property type="project" value="UniProtKB-ARBA"/>
</dbReference>
<feature type="compositionally biased region" description="Basic and acidic residues" evidence="10">
    <location>
        <begin position="1036"/>
        <end position="1050"/>
    </location>
</feature>
<comment type="similarity">
    <text evidence="3">Belongs to the AAA ATPase family.</text>
</comment>
<evidence type="ECO:0000256" key="8">
    <source>
        <dbReference type="ARBA" id="ARBA00023117"/>
    </source>
</evidence>
<evidence type="ECO:0000256" key="10">
    <source>
        <dbReference type="SAM" id="MobiDB-lite"/>
    </source>
</evidence>
<dbReference type="InterPro" id="IPR003960">
    <property type="entry name" value="ATPase_AAA_CS"/>
</dbReference>
<feature type="region of interest" description="Disordered" evidence="10">
    <location>
        <begin position="1255"/>
        <end position="1412"/>
    </location>
</feature>
<evidence type="ECO:0000256" key="5">
    <source>
        <dbReference type="ARBA" id="ARBA00022741"/>
    </source>
</evidence>
<feature type="compositionally biased region" description="Basic residues" evidence="10">
    <location>
        <begin position="106"/>
        <end position="119"/>
    </location>
</feature>
<feature type="compositionally biased region" description="Polar residues" evidence="10">
    <location>
        <begin position="981"/>
        <end position="996"/>
    </location>
</feature>
<feature type="compositionally biased region" description="Acidic residues" evidence="10">
    <location>
        <begin position="25"/>
        <end position="55"/>
    </location>
</feature>
<proteinExistence type="inferred from homology"/>
<dbReference type="InterPro" id="IPR027417">
    <property type="entry name" value="P-loop_NTPase"/>
</dbReference>
<dbReference type="FunFam" id="3.40.50.300:FF:000061">
    <property type="entry name" value="ATPase family, AAA domain-containing 2"/>
    <property type="match status" value="1"/>
</dbReference>
<dbReference type="GO" id="GO:0045815">
    <property type="term" value="P:transcription initiation-coupled chromatin remodeling"/>
    <property type="evidence" value="ECO:0007669"/>
    <property type="project" value="TreeGrafter"/>
</dbReference>
<feature type="compositionally biased region" description="Low complexity" evidence="10">
    <location>
        <begin position="133"/>
        <end position="143"/>
    </location>
</feature>
<feature type="compositionally biased region" description="Basic residues" evidence="10">
    <location>
        <begin position="144"/>
        <end position="157"/>
    </location>
</feature>
<feature type="region of interest" description="Disordered" evidence="10">
    <location>
        <begin position="1"/>
        <end position="193"/>
    </location>
</feature>
<dbReference type="InterPro" id="IPR003593">
    <property type="entry name" value="AAA+_ATPase"/>
</dbReference>
<dbReference type="CDD" id="cd19517">
    <property type="entry name" value="RecA-like_Yta7-like"/>
    <property type="match status" value="1"/>
</dbReference>
<keyword evidence="9" id="KW-0539">Nucleus</keyword>
<keyword evidence="7" id="KW-0067">ATP-binding</keyword>
<dbReference type="OrthoDB" id="5421at2759"/>
<dbReference type="InterPro" id="IPR036427">
    <property type="entry name" value="Bromodomain-like_sf"/>
</dbReference>
<dbReference type="GO" id="GO:0140674">
    <property type="term" value="F:ATP-dependent histone chaperone activity"/>
    <property type="evidence" value="ECO:0007669"/>
    <property type="project" value="UniProtKB-ARBA"/>
</dbReference>
<feature type="compositionally biased region" description="Basic and acidic residues" evidence="10">
    <location>
        <begin position="1255"/>
        <end position="1271"/>
    </location>
</feature>
<gene>
    <name evidence="12" type="ORF">E3P99_02872</name>
</gene>
<organism evidence="12 13">
    <name type="scientific">Wallemia hederae</name>
    <dbReference type="NCBI Taxonomy" id="1540922"/>
    <lineage>
        <taxon>Eukaryota</taxon>
        <taxon>Fungi</taxon>
        <taxon>Dikarya</taxon>
        <taxon>Basidiomycota</taxon>
        <taxon>Wallemiomycotina</taxon>
        <taxon>Wallemiomycetes</taxon>
        <taxon>Wallemiales</taxon>
        <taxon>Wallemiaceae</taxon>
        <taxon>Wallemia</taxon>
    </lineage>
</organism>
<dbReference type="Pfam" id="PF17862">
    <property type="entry name" value="AAA_lid_3"/>
    <property type="match status" value="1"/>
</dbReference>
<sequence>MSASGGHPTKIKLSTRSLRSRQQQDAEEAEMAQEEGHDDPEAGDAFVDDAGEADAQDAYQGEDQTQVQAQAQMAAPAISGSEFGDEEIPEPEQSDYNDEDSPPPKRAGRSSTRRAPPKKRVVERDFNDDGSDYDSGGAYNTRTTRTRRGRPSTRSRVQHFVEFDDADGDDDEFSLRGSRRRLPATRSSRQSRPVVQYLPSKEVIQERHEKLANERANRAERRRTIMYTDDEDVDSPERRNYSLRTRRERPNYVIPPPLLDVRESPDKVARLPSFTALQHPGIDLVPLNRGGGYDDSDTDDDLSPRKRPQPGISNLAGGGGGLLAPGGGMGMDTLGTGGPSNLGKIGDAAFADTDPLGVNTKISFDSVGGLDEHIRQLKEMVSLPLLYPEVFQRFSITPPRGVLFHGPPGTGKTLIARALAASCSSENQKISFFMRKGADCLSKWIGEAERQLRLLFDEAKACQPSIIFFDEIDGLAPVRSSKQEQIHASIVSTLLALMDGMDGRGQVIVIGATNRPDAVDPALRRPGRFDREFYFPLPNEKARSKIIEINTKEWNPPLEPQFVDKLANLTKGYGGADIRALCTEAALNAVQRRYPQIYKTNDRLLLDPKSINVQAKDFMRSINKLIPSSARSSATSAAPLPQHLRPLLGDALESAKKVVDKVIPRAEEKSVIEEAEYEDDVGHDGGFSLEVMRQNMNSMRTFRPRMMVYGDEGMGQSFLGPALLHYLEGYNVQSLDLATLLSDSTRTIEAACVQLILEAKRTKPSVIYIPALQEWCNVVSEAARATVTALLNTVSPSDPILVLALLNNSPEELPRDVKRWFGFDRDSKVRLSGFTEEQIREYLQELIDMIKLKPSQFPDTGKRKKRKLEVLPVAPPMAPREPTERELNAQLENDARIREHLKWRLGAVLEQLKKKFRRFMKSFADEIAMVLPLPVNTHNNGSVNALARADVFTGGDETAPAREDSDVQIVEGQGEAEKSQETGQGEQAQGDDSQPNGVVGSALEYEDGAGEAPHEDSNAGAADHQAEQPAENGEESAEKEADKQGNEHNEQQNGEPAEEQQENHVEDNDKDHQDSDDEMADFIQPPKGGGEEQDKDSDEDEPIVEDKNDEDFEPDDEEEEAPRVPERLPTPLQPPRPNLQENMEKSLDQELMELSTIQPGETHRTRMMIYDIDLEKIHMNVYKDNYVNPAQFVDDVSKIVHNAELDPSDQDRLWKAQQLLTHARVLVDQAFDGQFRVECQRMAEREAKRLAEYKDKRKKDKEAKQKEKEQEASTEENEKENENADGDGEHNEPQQEQQQPEGEEQQQPQVNGVDVAQSNETSNNGTTESAEHAEGASLKRPREGEGEIETDGPESKKAKGDVEMAESTPHTAENQENGANGDQPQEEHPQEAPKSPTPESEPEPEPEFIVDESQLSQLLDEAVSMVKEFNADELEQTRAAISSVIWQHRDEWDRHAMVDAVRSALQSCKYDVDM</sequence>
<dbReference type="EMBL" id="SPNW01000045">
    <property type="protein sequence ID" value="TIA87953.1"/>
    <property type="molecule type" value="Genomic_DNA"/>
</dbReference>
<dbReference type="GO" id="GO:0005524">
    <property type="term" value="F:ATP binding"/>
    <property type="evidence" value="ECO:0007669"/>
    <property type="project" value="UniProtKB-KW"/>
</dbReference>
<feature type="domain" description="AAA+ ATPase" evidence="11">
    <location>
        <begin position="398"/>
        <end position="539"/>
    </location>
</feature>
<evidence type="ECO:0000256" key="4">
    <source>
        <dbReference type="ARBA" id="ARBA00022454"/>
    </source>
</evidence>
<reference evidence="12 13" key="1">
    <citation type="submission" date="2019-03" db="EMBL/GenBank/DDBJ databases">
        <title>Sequencing 23 genomes of Wallemia ichthyophaga.</title>
        <authorList>
            <person name="Gostincar C."/>
        </authorList>
    </citation>
    <scope>NUCLEOTIDE SEQUENCE [LARGE SCALE GENOMIC DNA]</scope>
    <source>
        <strain evidence="12 13">EXF-5753</strain>
    </source>
</reference>
<name>A0A4V4LSW2_9BASI</name>
<dbReference type="GO" id="GO:0006337">
    <property type="term" value="P:nucleosome disassembly"/>
    <property type="evidence" value="ECO:0007669"/>
    <property type="project" value="TreeGrafter"/>
</dbReference>
<feature type="compositionally biased region" description="Gly residues" evidence="10">
    <location>
        <begin position="316"/>
        <end position="335"/>
    </location>
</feature>
<evidence type="ECO:0000313" key="12">
    <source>
        <dbReference type="EMBL" id="TIA87953.1"/>
    </source>
</evidence>
<comment type="subcellular location">
    <subcellularLocation>
        <location evidence="2">Chromosome</location>
    </subcellularLocation>
    <subcellularLocation>
        <location evidence="1">Nucleus</location>
    </subcellularLocation>
</comment>
<dbReference type="FunFam" id="1.10.8.60:FF:000016">
    <property type="entry name" value="ATPase family AAA domain-containing protein 2B"/>
    <property type="match status" value="1"/>
</dbReference>
<evidence type="ECO:0000256" key="6">
    <source>
        <dbReference type="ARBA" id="ARBA00022801"/>
    </source>
</evidence>
<accession>A0A4V4LSW2</accession>
<protein>
    <recommendedName>
        <fullName evidence="11">AAA+ ATPase domain-containing protein</fullName>
    </recommendedName>
</protein>
<evidence type="ECO:0000256" key="2">
    <source>
        <dbReference type="ARBA" id="ARBA00004286"/>
    </source>
</evidence>
<dbReference type="Gene3D" id="3.40.50.300">
    <property type="entry name" value="P-loop containing nucleotide triphosphate hydrolases"/>
    <property type="match status" value="2"/>
</dbReference>
<evidence type="ECO:0000256" key="9">
    <source>
        <dbReference type="ARBA" id="ARBA00023242"/>
    </source>
</evidence>
<keyword evidence="5" id="KW-0547">Nucleotide-binding</keyword>
<dbReference type="InterPro" id="IPR041569">
    <property type="entry name" value="AAA_lid_3"/>
</dbReference>
<feature type="compositionally biased region" description="Acidic residues" evidence="10">
    <location>
        <begin position="1091"/>
        <end position="1120"/>
    </location>
</feature>
<dbReference type="InterPro" id="IPR003959">
    <property type="entry name" value="ATPase_AAA_core"/>
</dbReference>
<feature type="compositionally biased region" description="Acidic residues" evidence="10">
    <location>
        <begin position="1272"/>
        <end position="1286"/>
    </location>
</feature>
<feature type="compositionally biased region" description="Polar residues" evidence="10">
    <location>
        <begin position="12"/>
        <end position="21"/>
    </location>
</feature>
<dbReference type="GO" id="GO:0003682">
    <property type="term" value="F:chromatin binding"/>
    <property type="evidence" value="ECO:0007669"/>
    <property type="project" value="TreeGrafter"/>
</dbReference>
<feature type="compositionally biased region" description="Low complexity" evidence="10">
    <location>
        <begin position="64"/>
        <end position="77"/>
    </location>
</feature>
<keyword evidence="4" id="KW-0158">Chromosome</keyword>